<sequence>MRKLTGFGLSFATLMFFLNMIGCYDFVMVMTHNQAYLAEHYKPAIETYFSHYPILFLILWISNLLSGILTPVFYLFKSKSAFILAGLAFWADAILVLLTSLFRNRIQLFDWQFVFDLLILSLFGVYYMYLRKGKSKSEKKN</sequence>
<evidence type="ECO:0000313" key="2">
    <source>
        <dbReference type="EMBL" id="EJN93442.1"/>
    </source>
</evidence>
<dbReference type="Proteomes" id="UP000007815">
    <property type="component" value="Unassembled WGS sequence"/>
</dbReference>
<reference evidence="2 3" key="1">
    <citation type="submission" date="2009-12" db="EMBL/GenBank/DDBJ databases">
        <authorList>
            <person name="Lefebure T."/>
            <person name="Cornejo O.E."/>
            <person name="Pavinski Bitar P.D."/>
            <person name="Lang P."/>
            <person name="Stanhope M.J."/>
        </authorList>
    </citation>
    <scope>NUCLEOTIDE SEQUENCE [LARGE SCALE GENOMIC DNA]</scope>
    <source>
        <strain evidence="2 3">FA-1</strain>
    </source>
</reference>
<keyword evidence="3" id="KW-1185">Reference proteome</keyword>
<dbReference type="RefSeq" id="WP_003087374.1">
    <property type="nucleotide sequence ID" value="NZ_AJTZ01000005.1"/>
</dbReference>
<feature type="transmembrane region" description="Helical" evidence="1">
    <location>
        <begin position="51"/>
        <end position="74"/>
    </location>
</feature>
<evidence type="ECO:0000256" key="1">
    <source>
        <dbReference type="SAM" id="Phobius"/>
    </source>
</evidence>
<keyword evidence="1" id="KW-0472">Membrane</keyword>
<accession>A0ABN0GSM9</accession>
<protein>
    <recommendedName>
        <fullName evidence="4">Lipoprotein</fullName>
    </recommendedName>
</protein>
<keyword evidence="1" id="KW-1133">Transmembrane helix</keyword>
<name>A0ABN0GSM9_STRRT</name>
<feature type="transmembrane region" description="Helical" evidence="1">
    <location>
        <begin position="81"/>
        <end position="102"/>
    </location>
</feature>
<comment type="caution">
    <text evidence="2">The sequence shown here is derived from an EMBL/GenBank/DDBJ whole genome shotgun (WGS) entry which is preliminary data.</text>
</comment>
<evidence type="ECO:0000313" key="3">
    <source>
        <dbReference type="Proteomes" id="UP000007815"/>
    </source>
</evidence>
<feature type="transmembrane region" description="Helical" evidence="1">
    <location>
        <begin position="108"/>
        <end position="130"/>
    </location>
</feature>
<proteinExistence type="predicted"/>
<organism evidence="2 3">
    <name type="scientific">Streptococcus ratti FA-1 = DSM 20564</name>
    <dbReference type="NCBI Taxonomy" id="699248"/>
    <lineage>
        <taxon>Bacteria</taxon>
        <taxon>Bacillati</taxon>
        <taxon>Bacillota</taxon>
        <taxon>Bacilli</taxon>
        <taxon>Lactobacillales</taxon>
        <taxon>Streptococcaceae</taxon>
        <taxon>Streptococcus</taxon>
    </lineage>
</organism>
<keyword evidence="1" id="KW-0812">Transmembrane</keyword>
<evidence type="ECO:0008006" key="4">
    <source>
        <dbReference type="Google" id="ProtNLM"/>
    </source>
</evidence>
<gene>
    <name evidence="2" type="ORF">SRA_02861</name>
</gene>
<feature type="transmembrane region" description="Helical" evidence="1">
    <location>
        <begin position="7"/>
        <end position="31"/>
    </location>
</feature>
<dbReference type="EMBL" id="AJTZ01000005">
    <property type="protein sequence ID" value="EJN93442.1"/>
    <property type="molecule type" value="Genomic_DNA"/>
</dbReference>